<name>A0A5J5C2G0_9ASTE</name>
<proteinExistence type="predicted"/>
<dbReference type="Proteomes" id="UP000325577">
    <property type="component" value="Linkage Group LG0"/>
</dbReference>
<dbReference type="GO" id="GO:0042138">
    <property type="term" value="P:meiotic DNA double-strand break formation"/>
    <property type="evidence" value="ECO:0007669"/>
    <property type="project" value="InterPro"/>
</dbReference>
<dbReference type="OrthoDB" id="1744504at2759"/>
<evidence type="ECO:0000313" key="2">
    <source>
        <dbReference type="Proteomes" id="UP000325577"/>
    </source>
</evidence>
<protein>
    <submittedName>
        <fullName evidence="1">Uncharacterized protein</fullName>
    </submittedName>
</protein>
<dbReference type="InterPro" id="IPR044968">
    <property type="entry name" value="PRD1"/>
</dbReference>
<dbReference type="PANTHER" id="PTHR36379:SF1">
    <property type="entry name" value="PUTATIVE RECOMBINATION INITIATION DEFECT 1-RELATED"/>
    <property type="match status" value="1"/>
</dbReference>
<evidence type="ECO:0000313" key="1">
    <source>
        <dbReference type="EMBL" id="KAA8548340.1"/>
    </source>
</evidence>
<keyword evidence="2" id="KW-1185">Reference proteome</keyword>
<reference evidence="1 2" key="1">
    <citation type="submission" date="2019-09" db="EMBL/GenBank/DDBJ databases">
        <title>A chromosome-level genome assembly of the Chinese tupelo Nyssa sinensis.</title>
        <authorList>
            <person name="Yang X."/>
            <person name="Kang M."/>
            <person name="Yang Y."/>
            <person name="Xiong H."/>
            <person name="Wang M."/>
            <person name="Zhang Z."/>
            <person name="Wang Z."/>
            <person name="Wu H."/>
            <person name="Ma T."/>
            <person name="Liu J."/>
            <person name="Xi Z."/>
        </authorList>
    </citation>
    <scope>NUCLEOTIDE SEQUENCE [LARGE SCALE GENOMIC DNA]</scope>
    <source>
        <strain evidence="1">J267</strain>
        <tissue evidence="1">Leaf</tissue>
    </source>
</reference>
<dbReference type="PANTHER" id="PTHR36379">
    <property type="entry name" value="PROTEIN PRD1"/>
    <property type="match status" value="1"/>
</dbReference>
<organism evidence="1 2">
    <name type="scientific">Nyssa sinensis</name>
    <dbReference type="NCBI Taxonomy" id="561372"/>
    <lineage>
        <taxon>Eukaryota</taxon>
        <taxon>Viridiplantae</taxon>
        <taxon>Streptophyta</taxon>
        <taxon>Embryophyta</taxon>
        <taxon>Tracheophyta</taxon>
        <taxon>Spermatophyta</taxon>
        <taxon>Magnoliopsida</taxon>
        <taxon>eudicotyledons</taxon>
        <taxon>Gunneridae</taxon>
        <taxon>Pentapetalae</taxon>
        <taxon>asterids</taxon>
        <taxon>Cornales</taxon>
        <taxon>Nyssaceae</taxon>
        <taxon>Nyssa</taxon>
    </lineage>
</organism>
<gene>
    <name evidence="1" type="ORF">F0562_000024</name>
</gene>
<sequence length="144" mass="16145">MNCGLCLSMILGWEKLNIGARVVGRKNWCKLIVEELAMSLSVPCLASKSFMIHHKPSVHVAVALLNLQKIPEWMSCVFDDSCIFGIIKNLSASNLSAEIVLLFRELLNSGYLKSEQIASLNQVFQVCRKHMYMDDFSKCHPKGA</sequence>
<accession>A0A5J5C2G0</accession>
<dbReference type="EMBL" id="CM018031">
    <property type="protein sequence ID" value="KAA8548340.1"/>
    <property type="molecule type" value="Genomic_DNA"/>
</dbReference>
<dbReference type="AlphaFoldDB" id="A0A5J5C2G0"/>